<feature type="region of interest" description="Disordered" evidence="1">
    <location>
        <begin position="1"/>
        <end position="35"/>
    </location>
</feature>
<protein>
    <submittedName>
        <fullName evidence="2">Adenosylcobinamide amidohydrolase</fullName>
    </submittedName>
</protein>
<dbReference type="PANTHER" id="PTHR35336:SF5">
    <property type="entry name" value="ADENOSYLCOBINAMIDE AMIDOHYDROLASE"/>
    <property type="match status" value="1"/>
</dbReference>
<accession>A0AAP2Z0Y6</accession>
<organism evidence="2 3">
    <name type="scientific">Natronoglomus mannanivorans</name>
    <dbReference type="NCBI Taxonomy" id="2979990"/>
    <lineage>
        <taxon>Archaea</taxon>
        <taxon>Methanobacteriati</taxon>
        <taxon>Methanobacteriota</taxon>
        <taxon>Stenosarchaea group</taxon>
        <taxon>Halobacteria</taxon>
        <taxon>Halobacteriales</taxon>
        <taxon>Natrialbaceae</taxon>
        <taxon>Natronoglomus</taxon>
    </lineage>
</organism>
<dbReference type="InterPro" id="IPR002808">
    <property type="entry name" value="AdoCbi_amidolase"/>
</dbReference>
<dbReference type="Pfam" id="PF01955">
    <property type="entry name" value="CbiZ"/>
    <property type="match status" value="1"/>
</dbReference>
<comment type="caution">
    <text evidence="2">The sequence shown here is derived from an EMBL/GenBank/DDBJ whole genome shotgun (WGS) entry which is preliminary data.</text>
</comment>
<dbReference type="InterPro" id="IPR052209">
    <property type="entry name" value="CbiZ"/>
</dbReference>
<name>A0AAP2Z0Y6_9EURY</name>
<sequence>MSEEARVETDGGEDGEAECEDEARTTGFEATRTDGILRVRRPGTEWLSTGWNGGRSSGPAAYNVSVPEGWACDDRSIDAYVADRLESAGFEASGPVLLTGVDLEHARGAVCGPVTIYATAGISNPAALPMEPSGGTLPDGRLEGGTDDDSDQEGKHGTVNLVVGTTRALEAGALANLVAVAAEAKAATLLAETGFAGTTTDAIVVGHDPDGPPSEFSGSATAVGAATRACVREAVRASLRSRYESRETDASIPESVADAKYGVSTDVRAEVVRPRERERERKRKRDHGHDQRED</sequence>
<evidence type="ECO:0000313" key="2">
    <source>
        <dbReference type="EMBL" id="MCU4742832.1"/>
    </source>
</evidence>
<dbReference type="AlphaFoldDB" id="A0AAP2Z0Y6"/>
<feature type="compositionally biased region" description="Basic and acidic residues" evidence="1">
    <location>
        <begin position="267"/>
        <end position="279"/>
    </location>
</feature>
<reference evidence="2" key="1">
    <citation type="submission" date="2022-09" db="EMBL/GenBank/DDBJ databases">
        <title>Enrichment on poylsaccharides allowed isolation of novel metabolic and taxonomic groups of Haloarchaea.</title>
        <authorList>
            <person name="Sorokin D.Y."/>
            <person name="Elcheninov A.G."/>
            <person name="Khizhniak T.V."/>
            <person name="Kolganova T.V."/>
            <person name="Kublanov I.V."/>
        </authorList>
    </citation>
    <scope>NUCLEOTIDE SEQUENCE</scope>
    <source>
        <strain evidence="2">AArc-xg1-1</strain>
    </source>
</reference>
<dbReference type="Proteomes" id="UP001321018">
    <property type="component" value="Unassembled WGS sequence"/>
</dbReference>
<evidence type="ECO:0000256" key="1">
    <source>
        <dbReference type="SAM" id="MobiDB-lite"/>
    </source>
</evidence>
<gene>
    <name evidence="2" type="ORF">OB960_15700</name>
</gene>
<feature type="compositionally biased region" description="Acidic residues" evidence="1">
    <location>
        <begin position="10"/>
        <end position="21"/>
    </location>
</feature>
<dbReference type="RefSeq" id="WP_338004647.1">
    <property type="nucleotide sequence ID" value="NZ_JAOPKA010000011.1"/>
</dbReference>
<proteinExistence type="predicted"/>
<feature type="region of interest" description="Disordered" evidence="1">
    <location>
        <begin position="128"/>
        <end position="155"/>
    </location>
</feature>
<dbReference type="PANTHER" id="PTHR35336">
    <property type="entry name" value="ADENOSYLCOBINAMIDE AMIDOHYDROLASE"/>
    <property type="match status" value="1"/>
</dbReference>
<feature type="region of interest" description="Disordered" evidence="1">
    <location>
        <begin position="240"/>
        <end position="294"/>
    </location>
</feature>
<dbReference type="EMBL" id="JAOPKA010000011">
    <property type="protein sequence ID" value="MCU4742832.1"/>
    <property type="molecule type" value="Genomic_DNA"/>
</dbReference>
<evidence type="ECO:0000313" key="3">
    <source>
        <dbReference type="Proteomes" id="UP001321018"/>
    </source>
</evidence>
<feature type="compositionally biased region" description="Basic and acidic residues" evidence="1">
    <location>
        <begin position="240"/>
        <end position="249"/>
    </location>
</feature>